<comment type="subcellular location">
    <subcellularLocation>
        <location evidence="1">Membrane</location>
        <topology evidence="1">Multi-pass membrane protein</topology>
    </subcellularLocation>
</comment>
<dbReference type="GO" id="GO:0005886">
    <property type="term" value="C:plasma membrane"/>
    <property type="evidence" value="ECO:0007669"/>
    <property type="project" value="TreeGrafter"/>
</dbReference>
<dbReference type="PROSITE" id="PS50850">
    <property type="entry name" value="MFS"/>
    <property type="match status" value="1"/>
</dbReference>
<dbReference type="InterPro" id="IPR011701">
    <property type="entry name" value="MFS"/>
</dbReference>
<feature type="transmembrane region" description="Helical" evidence="5">
    <location>
        <begin position="248"/>
        <end position="267"/>
    </location>
</feature>
<feature type="transmembrane region" description="Helical" evidence="5">
    <location>
        <begin position="102"/>
        <end position="126"/>
    </location>
</feature>
<evidence type="ECO:0000259" key="6">
    <source>
        <dbReference type="PROSITE" id="PS50850"/>
    </source>
</evidence>
<evidence type="ECO:0000256" key="4">
    <source>
        <dbReference type="ARBA" id="ARBA00023136"/>
    </source>
</evidence>
<evidence type="ECO:0000256" key="3">
    <source>
        <dbReference type="ARBA" id="ARBA00022989"/>
    </source>
</evidence>
<name>A0AAE3H6N4_9BACT</name>
<dbReference type="AlphaFoldDB" id="A0AAE3H6N4"/>
<reference evidence="7 8" key="1">
    <citation type="submission" date="2018-11" db="EMBL/GenBank/DDBJ databases">
        <title>Novel bacteria species description.</title>
        <authorList>
            <person name="Han J.-H."/>
        </authorList>
    </citation>
    <scope>NUCLEOTIDE SEQUENCE [LARGE SCALE GENOMIC DNA]</scope>
    <source>
        <strain evidence="7 8">KCTC23259</strain>
    </source>
</reference>
<feature type="transmembrane region" description="Helical" evidence="5">
    <location>
        <begin position="276"/>
        <end position="296"/>
    </location>
</feature>
<dbReference type="InterPro" id="IPR036259">
    <property type="entry name" value="MFS_trans_sf"/>
</dbReference>
<feature type="transmembrane region" description="Helical" evidence="5">
    <location>
        <begin position="166"/>
        <end position="191"/>
    </location>
</feature>
<dbReference type="PANTHER" id="PTHR23508">
    <property type="entry name" value="CARBOXYLIC ACID TRANSPORTER PROTEIN HOMOLOG"/>
    <property type="match status" value="1"/>
</dbReference>
<dbReference type="GO" id="GO:0046943">
    <property type="term" value="F:carboxylic acid transmembrane transporter activity"/>
    <property type="evidence" value="ECO:0007669"/>
    <property type="project" value="TreeGrafter"/>
</dbReference>
<accession>A0AAE3H6N4</accession>
<evidence type="ECO:0000313" key="8">
    <source>
        <dbReference type="Proteomes" id="UP001204144"/>
    </source>
</evidence>
<feature type="transmembrane region" description="Helical" evidence="5">
    <location>
        <begin position="212"/>
        <end position="236"/>
    </location>
</feature>
<feature type="transmembrane region" description="Helical" evidence="5">
    <location>
        <begin position="52"/>
        <end position="72"/>
    </location>
</feature>
<keyword evidence="4 5" id="KW-0472">Membrane</keyword>
<dbReference type="Pfam" id="PF07690">
    <property type="entry name" value="MFS_1"/>
    <property type="match status" value="1"/>
</dbReference>
<feature type="transmembrane region" description="Helical" evidence="5">
    <location>
        <begin position="308"/>
        <end position="331"/>
    </location>
</feature>
<comment type="caution">
    <text evidence="7">The sequence shown here is derived from an EMBL/GenBank/DDBJ whole genome shotgun (WGS) entry which is preliminary data.</text>
</comment>
<evidence type="ECO:0000313" key="7">
    <source>
        <dbReference type="EMBL" id="MCP9765898.1"/>
    </source>
</evidence>
<gene>
    <name evidence="7" type="ORF">EGI31_23425</name>
</gene>
<dbReference type="PANTHER" id="PTHR23508:SF10">
    <property type="entry name" value="CARBOXYLIC ACID TRANSPORTER PROTEIN HOMOLOG"/>
    <property type="match status" value="1"/>
</dbReference>
<evidence type="ECO:0000256" key="5">
    <source>
        <dbReference type="SAM" id="Phobius"/>
    </source>
</evidence>
<feature type="transmembrane region" description="Helical" evidence="5">
    <location>
        <begin position="343"/>
        <end position="365"/>
    </location>
</feature>
<feature type="domain" description="Major facilitator superfamily (MFS) profile" evidence="6">
    <location>
        <begin position="11"/>
        <end position="398"/>
    </location>
</feature>
<feature type="transmembrane region" description="Helical" evidence="5">
    <location>
        <begin position="12"/>
        <end position="32"/>
    </location>
</feature>
<dbReference type="Proteomes" id="UP001204144">
    <property type="component" value="Unassembled WGS sequence"/>
</dbReference>
<dbReference type="Gene3D" id="1.20.1250.20">
    <property type="entry name" value="MFS general substrate transporter like domains"/>
    <property type="match status" value="2"/>
</dbReference>
<dbReference type="SUPFAM" id="SSF103473">
    <property type="entry name" value="MFS general substrate transporter"/>
    <property type="match status" value="1"/>
</dbReference>
<protein>
    <submittedName>
        <fullName evidence="7">MFS transporter</fullName>
    </submittedName>
</protein>
<feature type="transmembrane region" description="Helical" evidence="5">
    <location>
        <begin position="79"/>
        <end position="96"/>
    </location>
</feature>
<feature type="transmembrane region" description="Helical" evidence="5">
    <location>
        <begin position="371"/>
        <end position="392"/>
    </location>
</feature>
<feature type="transmembrane region" description="Helical" evidence="5">
    <location>
        <begin position="138"/>
        <end position="160"/>
    </location>
</feature>
<keyword evidence="3 5" id="KW-1133">Transmembrane helix</keyword>
<evidence type="ECO:0000256" key="2">
    <source>
        <dbReference type="ARBA" id="ARBA00022692"/>
    </source>
</evidence>
<keyword evidence="2 5" id="KW-0812">Transmembrane</keyword>
<dbReference type="EMBL" id="RJUF01000194">
    <property type="protein sequence ID" value="MCP9765898.1"/>
    <property type="molecule type" value="Genomic_DNA"/>
</dbReference>
<sequence length="406" mass="46379">MKNKIQNKYITLIMAILGYFSNSFIVNLPYVLSDPPFLDLRFSPVNLVDANLYLLIIQHLGILVGALVFSFWVDKKSRLFILLVSVFTYSFATFLGGLVNNYYLFLLLKFITGFGLAPELGIGMVLVSELFERKKNSLLVGIIAMSGCIAVIILSISSKIYSWRDIYIYSGLGSMLIMLTRFASFESDLFLKIKHENDSLDSVIQTLSNRKFYSLLLCMLPIYVITAGSIFLTADIYEQYKIVVEKNTLTICFGLGAIFGFIMVPFLTHKFKSRKLIIKICIFALLLISLTTSVNNYFGKHGMLSFQYFYTIVTLYGIFSGYLFEFLIFVLEQYGTNRRASATTLLFSFARSSVFIFSLVIPYLNNKFFHSFLNTLLFLEAMVFAGAIWSIYKLNENYNKDLDFVD</sequence>
<keyword evidence="8" id="KW-1185">Reference proteome</keyword>
<proteinExistence type="predicted"/>
<dbReference type="RefSeq" id="WP_255039603.1">
    <property type="nucleotide sequence ID" value="NZ_RJUF01000194.1"/>
</dbReference>
<organism evidence="7 8">
    <name type="scientific">Lacihabitans soyangensis</name>
    <dbReference type="NCBI Taxonomy" id="869394"/>
    <lineage>
        <taxon>Bacteria</taxon>
        <taxon>Pseudomonadati</taxon>
        <taxon>Bacteroidota</taxon>
        <taxon>Cytophagia</taxon>
        <taxon>Cytophagales</taxon>
        <taxon>Leadbetterellaceae</taxon>
        <taxon>Lacihabitans</taxon>
    </lineage>
</organism>
<dbReference type="InterPro" id="IPR020846">
    <property type="entry name" value="MFS_dom"/>
</dbReference>
<evidence type="ECO:0000256" key="1">
    <source>
        <dbReference type="ARBA" id="ARBA00004141"/>
    </source>
</evidence>